<sequence>MDRYLTTAEVAERYRTAASTVRYWRHQGYGPRGVKVGRRVLYSETELARFDRQLLEQGPRQWGWAA</sequence>
<dbReference type="RefSeq" id="WP_346100140.1">
    <property type="nucleotide sequence ID" value="NZ_BAAABY010000062.1"/>
</dbReference>
<feature type="domain" description="Helix-turn-helix" evidence="1">
    <location>
        <begin position="4"/>
        <end position="50"/>
    </location>
</feature>
<dbReference type="InterPro" id="IPR041657">
    <property type="entry name" value="HTH_17"/>
</dbReference>
<evidence type="ECO:0000313" key="3">
    <source>
        <dbReference type="Proteomes" id="UP001500909"/>
    </source>
</evidence>
<dbReference type="SUPFAM" id="SSF46955">
    <property type="entry name" value="Putative DNA-binding domain"/>
    <property type="match status" value="1"/>
</dbReference>
<accession>A0ABP3LFM0</accession>
<reference evidence="3" key="1">
    <citation type="journal article" date="2019" name="Int. J. Syst. Evol. Microbiol.">
        <title>The Global Catalogue of Microorganisms (GCM) 10K type strain sequencing project: providing services to taxonomists for standard genome sequencing and annotation.</title>
        <authorList>
            <consortium name="The Broad Institute Genomics Platform"/>
            <consortium name="The Broad Institute Genome Sequencing Center for Infectious Disease"/>
            <person name="Wu L."/>
            <person name="Ma J."/>
        </authorList>
    </citation>
    <scope>NUCLEOTIDE SEQUENCE [LARGE SCALE GENOMIC DNA]</scope>
    <source>
        <strain evidence="3">JCM 4805</strain>
    </source>
</reference>
<dbReference type="InterPro" id="IPR009061">
    <property type="entry name" value="DNA-bd_dom_put_sf"/>
</dbReference>
<proteinExistence type="predicted"/>
<name>A0ABP3LFM0_9ACTN</name>
<dbReference type="Proteomes" id="UP001500909">
    <property type="component" value="Unassembled WGS sequence"/>
</dbReference>
<keyword evidence="3" id="KW-1185">Reference proteome</keyword>
<dbReference type="EMBL" id="BAAABY010000062">
    <property type="protein sequence ID" value="GAA0498978.1"/>
    <property type="molecule type" value="Genomic_DNA"/>
</dbReference>
<dbReference type="Gene3D" id="1.10.1660.10">
    <property type="match status" value="1"/>
</dbReference>
<organism evidence="2 3">
    <name type="scientific">Streptomyces olivaceiscleroticus</name>
    <dbReference type="NCBI Taxonomy" id="68245"/>
    <lineage>
        <taxon>Bacteria</taxon>
        <taxon>Bacillati</taxon>
        <taxon>Actinomycetota</taxon>
        <taxon>Actinomycetes</taxon>
        <taxon>Kitasatosporales</taxon>
        <taxon>Streptomycetaceae</taxon>
        <taxon>Streptomyces</taxon>
    </lineage>
</organism>
<gene>
    <name evidence="2" type="ORF">GCM10010361_75650</name>
</gene>
<evidence type="ECO:0000313" key="2">
    <source>
        <dbReference type="EMBL" id="GAA0498978.1"/>
    </source>
</evidence>
<protein>
    <recommendedName>
        <fullName evidence="1">Helix-turn-helix domain-containing protein</fullName>
    </recommendedName>
</protein>
<comment type="caution">
    <text evidence="2">The sequence shown here is derived from an EMBL/GenBank/DDBJ whole genome shotgun (WGS) entry which is preliminary data.</text>
</comment>
<evidence type="ECO:0000259" key="1">
    <source>
        <dbReference type="Pfam" id="PF12728"/>
    </source>
</evidence>
<dbReference type="Pfam" id="PF12728">
    <property type="entry name" value="HTH_17"/>
    <property type="match status" value="1"/>
</dbReference>